<organism evidence="3 4">
    <name type="scientific">Elsinoe australis</name>
    <dbReference type="NCBI Taxonomy" id="40998"/>
    <lineage>
        <taxon>Eukaryota</taxon>
        <taxon>Fungi</taxon>
        <taxon>Dikarya</taxon>
        <taxon>Ascomycota</taxon>
        <taxon>Pezizomycotina</taxon>
        <taxon>Dothideomycetes</taxon>
        <taxon>Dothideomycetidae</taxon>
        <taxon>Myriangiales</taxon>
        <taxon>Elsinoaceae</taxon>
        <taxon>Elsinoe</taxon>
    </lineage>
</organism>
<dbReference type="InterPro" id="IPR010750">
    <property type="entry name" value="SGF29_tudor-like_dom"/>
</dbReference>
<evidence type="ECO:0000313" key="3">
    <source>
        <dbReference type="EMBL" id="PSK60774.1"/>
    </source>
</evidence>
<evidence type="ECO:0000313" key="4">
    <source>
        <dbReference type="Proteomes" id="UP000243723"/>
    </source>
</evidence>
<comment type="caution">
    <text evidence="3">The sequence shown here is derived from an EMBL/GenBank/DDBJ whole genome shotgun (WGS) entry which is preliminary data.</text>
</comment>
<dbReference type="GO" id="GO:0000124">
    <property type="term" value="C:SAGA complex"/>
    <property type="evidence" value="ECO:0007669"/>
    <property type="project" value="InterPro"/>
</dbReference>
<evidence type="ECO:0000259" key="2">
    <source>
        <dbReference type="PROSITE" id="PS51518"/>
    </source>
</evidence>
<accession>A0A2P8AK08</accession>
<feature type="compositionally biased region" description="Low complexity" evidence="1">
    <location>
        <begin position="119"/>
        <end position="138"/>
    </location>
</feature>
<dbReference type="Pfam" id="PF07039">
    <property type="entry name" value="SGF29_Tudor"/>
    <property type="match status" value="1"/>
</dbReference>
<dbReference type="AlphaFoldDB" id="A0A2P8AK08"/>
<feature type="domain" description="SGF29 C-terminal" evidence="2">
    <location>
        <begin position="255"/>
        <end position="406"/>
    </location>
</feature>
<sequence length="417" mass="44873">MSRSRQPRANHNQDADEEKRLWSQIKAEAKKIDGLIARQGSIGNEIVEIEKQQAASLDTEKPSDQALESRLEELYRENVRLSEQISHMIEGKSDEMNLLDNIRILQALRESAEESIPLSAGSGRSASTSGGAKSRAGAVAKRKANGGSGSAVADDGEDSTISSPRAGSGRLTAGPGREKSARGSSAAPSMREPSVKIEDGAESVTSSIDNGGFASKPASEAGNLATSINTKDARALSSASATSGTPLTPTAQQQARQALVPGAMVFYRNKGRAQEGEGILCRITSVIGEGKQRRYEIQDADPDPQPGTGEPPAPYRASVSHLYAIPASNALPDLPKGKNVLAQYPDTTTFYKAEVSTPWRTKDLVGEKGPYVRLRFEGEMEEAKETEVERRIQEKPSCVLDPLDTIEVDRQSWHYRA</sequence>
<dbReference type="PANTHER" id="PTHR21539:SF0">
    <property type="entry name" value="SAGA-ASSOCIATED FACTOR 29"/>
    <property type="match status" value="1"/>
</dbReference>
<dbReference type="STRING" id="40998.A0A2P8AK08"/>
<gene>
    <name evidence="3" type="ORF">B9Z65_924</name>
</gene>
<proteinExistence type="predicted"/>
<dbReference type="OrthoDB" id="10265994at2759"/>
<dbReference type="Gene3D" id="2.30.30.140">
    <property type="match status" value="1"/>
</dbReference>
<dbReference type="CDD" id="cd20393">
    <property type="entry name" value="Tudor_SGF29_rpt1"/>
    <property type="match status" value="1"/>
</dbReference>
<name>A0A2P8AK08_9PEZI</name>
<dbReference type="PANTHER" id="PTHR21539">
    <property type="entry name" value="SAGA-ASSOCIATED FACTOR 29"/>
    <property type="match status" value="1"/>
</dbReference>
<dbReference type="InterPro" id="IPR037802">
    <property type="entry name" value="SGF29"/>
</dbReference>
<keyword evidence="4" id="KW-1185">Reference proteome</keyword>
<dbReference type="Proteomes" id="UP000243723">
    <property type="component" value="Unassembled WGS sequence"/>
</dbReference>
<feature type="region of interest" description="Disordered" evidence="1">
    <location>
        <begin position="114"/>
        <end position="220"/>
    </location>
</feature>
<reference evidence="3 4" key="1">
    <citation type="submission" date="2017-05" db="EMBL/GenBank/DDBJ databases">
        <title>Draft genome sequence of Elsinoe australis.</title>
        <authorList>
            <person name="Cheng Q."/>
        </authorList>
    </citation>
    <scope>NUCLEOTIDE SEQUENCE [LARGE SCALE GENOMIC DNA]</scope>
    <source>
        <strain evidence="3 4">NL1</strain>
    </source>
</reference>
<protein>
    <recommendedName>
        <fullName evidence="2">SGF29 C-terminal domain-containing protein</fullName>
    </recommendedName>
</protein>
<dbReference type="PROSITE" id="PS51518">
    <property type="entry name" value="SGF29_C"/>
    <property type="match status" value="1"/>
</dbReference>
<dbReference type="EMBL" id="NHZQ01000003">
    <property type="protein sequence ID" value="PSK60774.1"/>
    <property type="molecule type" value="Genomic_DNA"/>
</dbReference>
<evidence type="ECO:0000256" key="1">
    <source>
        <dbReference type="SAM" id="MobiDB-lite"/>
    </source>
</evidence>
<dbReference type="InterPro" id="IPR047288">
    <property type="entry name" value="Tudor_SGF29_rpt1"/>
</dbReference>